<evidence type="ECO:0000313" key="2">
    <source>
        <dbReference type="EMBL" id="QKE92873.1"/>
    </source>
</evidence>
<evidence type="ECO:0000313" key="3">
    <source>
        <dbReference type="Proteomes" id="UP000500767"/>
    </source>
</evidence>
<organism evidence="2 3">
    <name type="scientific">Lichenicola cladoniae</name>
    <dbReference type="NCBI Taxonomy" id="1484109"/>
    <lineage>
        <taxon>Bacteria</taxon>
        <taxon>Pseudomonadati</taxon>
        <taxon>Pseudomonadota</taxon>
        <taxon>Alphaproteobacteria</taxon>
        <taxon>Acetobacterales</taxon>
        <taxon>Acetobacteraceae</taxon>
        <taxon>Lichenicola</taxon>
    </lineage>
</organism>
<proteinExistence type="predicted"/>
<keyword evidence="2" id="KW-0614">Plasmid</keyword>
<keyword evidence="3" id="KW-1185">Reference proteome</keyword>
<geneLocation type="plasmid" evidence="2 3">
    <name>unnamed1</name>
</geneLocation>
<dbReference type="Proteomes" id="UP000500767">
    <property type="component" value="Plasmid unnamed1"/>
</dbReference>
<accession>A0A6M8HWD7</accession>
<dbReference type="KEGG" id="lck:HN018_21835"/>
<evidence type="ECO:0000256" key="1">
    <source>
        <dbReference type="SAM" id="MobiDB-lite"/>
    </source>
</evidence>
<name>A0A6M8HWD7_9PROT</name>
<dbReference type="AlphaFoldDB" id="A0A6M8HWD7"/>
<reference evidence="2 3" key="1">
    <citation type="journal article" date="2014" name="World J. Microbiol. Biotechnol.">
        <title>Biodiversity and physiological characteristics of Antarctic and Arctic lichens-associated bacteria.</title>
        <authorList>
            <person name="Lee Y.M."/>
            <person name="Kim E.H."/>
            <person name="Lee H.K."/>
            <person name="Hong S.G."/>
        </authorList>
    </citation>
    <scope>NUCLEOTIDE SEQUENCE [LARGE SCALE GENOMIC DNA]</scope>
    <source>
        <strain evidence="2 3">PAMC 26569</strain>
        <plasmid evidence="2">unnamed1</plasmid>
    </source>
</reference>
<dbReference type="RefSeq" id="WP_171836527.1">
    <property type="nucleotide sequence ID" value="NZ_CP053709.1"/>
</dbReference>
<dbReference type="EMBL" id="CP053709">
    <property type="protein sequence ID" value="QKE92873.1"/>
    <property type="molecule type" value="Genomic_DNA"/>
</dbReference>
<sequence>MAQGAVNQAGDVVKTVVQAGCESAGSHGLAGGQSAGSLLDAALSGDLTGNAKQVAQRVLDAGEGAIRNKVEPKQDQTPAQKASPEAGCTGW</sequence>
<feature type="region of interest" description="Disordered" evidence="1">
    <location>
        <begin position="65"/>
        <end position="91"/>
    </location>
</feature>
<protein>
    <submittedName>
        <fullName evidence="2">Uncharacterized protein</fullName>
    </submittedName>
</protein>
<gene>
    <name evidence="2" type="ORF">HN018_21835</name>
</gene>